<protein>
    <submittedName>
        <fullName evidence="1">Uncharacterized protein</fullName>
    </submittedName>
</protein>
<dbReference type="EMBL" id="FNKX01000002">
    <property type="protein sequence ID" value="SDR55597.1"/>
    <property type="molecule type" value="Genomic_DNA"/>
</dbReference>
<reference evidence="2" key="1">
    <citation type="submission" date="2016-10" db="EMBL/GenBank/DDBJ databases">
        <authorList>
            <person name="Varghese N."/>
            <person name="Submissions S."/>
        </authorList>
    </citation>
    <scope>NUCLEOTIDE SEQUENCE [LARGE SCALE GENOMIC DNA]</scope>
    <source>
        <strain evidence="2">DUS833</strain>
    </source>
</reference>
<evidence type="ECO:0000313" key="2">
    <source>
        <dbReference type="Proteomes" id="UP000199365"/>
    </source>
</evidence>
<sequence>MLPMHTGYPEFQKFTKFMRNDGVCWGRNPEQSPDVCPVRGFVPTRLGHPDGVVQIAHSGSFRRMLDSQVRRLERKR</sequence>
<proteinExistence type="predicted"/>
<organism evidence="1 2">
    <name type="scientific">Paraburkholderia tuberum</name>
    <dbReference type="NCBI Taxonomy" id="157910"/>
    <lineage>
        <taxon>Bacteria</taxon>
        <taxon>Pseudomonadati</taxon>
        <taxon>Pseudomonadota</taxon>
        <taxon>Betaproteobacteria</taxon>
        <taxon>Burkholderiales</taxon>
        <taxon>Burkholderiaceae</taxon>
        <taxon>Paraburkholderia</taxon>
    </lineage>
</organism>
<keyword evidence="2" id="KW-1185">Reference proteome</keyword>
<dbReference type="AlphaFoldDB" id="A0A1H1K0Y1"/>
<evidence type="ECO:0000313" key="1">
    <source>
        <dbReference type="EMBL" id="SDR55597.1"/>
    </source>
</evidence>
<dbReference type="Proteomes" id="UP000199365">
    <property type="component" value="Unassembled WGS sequence"/>
</dbReference>
<accession>A0A1H1K0Y1</accession>
<gene>
    <name evidence="1" type="ORF">SAMN05445850_6117</name>
</gene>
<dbReference type="STRING" id="157910.SAMN05445850_6117"/>
<name>A0A1H1K0Y1_9BURK</name>